<dbReference type="GO" id="GO:0000160">
    <property type="term" value="P:phosphorelay signal transduction system"/>
    <property type="evidence" value="ECO:0007669"/>
    <property type="project" value="InterPro"/>
</dbReference>
<proteinExistence type="predicted"/>
<feature type="domain" description="Response regulatory" evidence="2">
    <location>
        <begin position="6"/>
        <end position="127"/>
    </location>
</feature>
<dbReference type="RefSeq" id="WP_097128107.1">
    <property type="nucleotide sequence ID" value="NZ_OCNH01000003.1"/>
</dbReference>
<dbReference type="Gene3D" id="3.40.50.2300">
    <property type="match status" value="1"/>
</dbReference>
<dbReference type="InterPro" id="IPR011006">
    <property type="entry name" value="CheY-like_superfamily"/>
</dbReference>
<sequence length="148" mass="16463">MYTKQVVLLADDDEDDCLFFKQALQSLSIASSLITVRDGEQLMHLLTTSTAPLPSVLFLDINMPRRSGFECLADIKQNPNLSRIPVIILSTFFDQHVTDRLFQIGALECLQKPTDFNQLKELIGQVLSRLVQCSDLPAPDVCVGPDSP</sequence>
<gene>
    <name evidence="3" type="ORF">SAMN06269250_4253</name>
</gene>
<dbReference type="AlphaFoldDB" id="A0A286GCD2"/>
<evidence type="ECO:0000313" key="3">
    <source>
        <dbReference type="EMBL" id="SOD92906.1"/>
    </source>
</evidence>
<dbReference type="SMART" id="SM00448">
    <property type="entry name" value="REC"/>
    <property type="match status" value="1"/>
</dbReference>
<dbReference type="Pfam" id="PF00072">
    <property type="entry name" value="Response_reg"/>
    <property type="match status" value="1"/>
</dbReference>
<feature type="modified residue" description="4-aspartylphosphate" evidence="1">
    <location>
        <position position="60"/>
    </location>
</feature>
<dbReference type="PANTHER" id="PTHR44520">
    <property type="entry name" value="RESPONSE REGULATOR RCP1-RELATED"/>
    <property type="match status" value="1"/>
</dbReference>
<dbReference type="EMBL" id="OCNH01000003">
    <property type="protein sequence ID" value="SOD92906.1"/>
    <property type="molecule type" value="Genomic_DNA"/>
</dbReference>
<dbReference type="OrthoDB" id="7631574at2"/>
<protein>
    <submittedName>
        <fullName evidence="3">Response regulator receiver domain-containing protein</fullName>
    </submittedName>
</protein>
<organism evidence="3 4">
    <name type="scientific">Spirosoma fluviale</name>
    <dbReference type="NCBI Taxonomy" id="1597977"/>
    <lineage>
        <taxon>Bacteria</taxon>
        <taxon>Pseudomonadati</taxon>
        <taxon>Bacteroidota</taxon>
        <taxon>Cytophagia</taxon>
        <taxon>Cytophagales</taxon>
        <taxon>Cytophagaceae</taxon>
        <taxon>Spirosoma</taxon>
    </lineage>
</organism>
<evidence type="ECO:0000259" key="2">
    <source>
        <dbReference type="PROSITE" id="PS50110"/>
    </source>
</evidence>
<dbReference type="PROSITE" id="PS50110">
    <property type="entry name" value="RESPONSE_REGULATORY"/>
    <property type="match status" value="1"/>
</dbReference>
<keyword evidence="4" id="KW-1185">Reference proteome</keyword>
<reference evidence="4" key="1">
    <citation type="submission" date="2017-09" db="EMBL/GenBank/DDBJ databases">
        <authorList>
            <person name="Varghese N."/>
            <person name="Submissions S."/>
        </authorList>
    </citation>
    <scope>NUCLEOTIDE SEQUENCE [LARGE SCALE GENOMIC DNA]</scope>
    <source>
        <strain evidence="4">DSM 29961</strain>
    </source>
</reference>
<dbReference type="SUPFAM" id="SSF52172">
    <property type="entry name" value="CheY-like"/>
    <property type="match status" value="1"/>
</dbReference>
<evidence type="ECO:0000313" key="4">
    <source>
        <dbReference type="Proteomes" id="UP000219452"/>
    </source>
</evidence>
<keyword evidence="1" id="KW-0597">Phosphoprotein</keyword>
<dbReference type="Proteomes" id="UP000219452">
    <property type="component" value="Unassembled WGS sequence"/>
</dbReference>
<dbReference type="InterPro" id="IPR052893">
    <property type="entry name" value="TCS_response_regulator"/>
</dbReference>
<dbReference type="InterPro" id="IPR001789">
    <property type="entry name" value="Sig_transdc_resp-reg_receiver"/>
</dbReference>
<accession>A0A286GCD2</accession>
<evidence type="ECO:0000256" key="1">
    <source>
        <dbReference type="PROSITE-ProRule" id="PRU00169"/>
    </source>
</evidence>
<dbReference type="PANTHER" id="PTHR44520:SF2">
    <property type="entry name" value="RESPONSE REGULATOR RCP1"/>
    <property type="match status" value="1"/>
</dbReference>
<name>A0A286GCD2_9BACT</name>